<accession>A0A7S0F3L3</accession>
<evidence type="ECO:0000256" key="1">
    <source>
        <dbReference type="ARBA" id="ARBA00007692"/>
    </source>
</evidence>
<dbReference type="EMBL" id="HBEO01029425">
    <property type="protein sequence ID" value="CAD8501587.1"/>
    <property type="molecule type" value="Transcribed_RNA"/>
</dbReference>
<dbReference type="PANTHER" id="PTHR13068">
    <property type="entry name" value="CGI-12 PROTEIN-RELATED"/>
    <property type="match status" value="1"/>
</dbReference>
<keyword evidence="3" id="KW-0732">Signal</keyword>
<evidence type="ECO:0000256" key="2">
    <source>
        <dbReference type="ARBA" id="ARBA00022946"/>
    </source>
</evidence>
<name>A0A7S0F3L3_9CRYP</name>
<evidence type="ECO:0008006" key="5">
    <source>
        <dbReference type="Google" id="ProtNLM"/>
    </source>
</evidence>
<dbReference type="Gene3D" id="1.25.70.10">
    <property type="entry name" value="Transcription termination factor 3, mitochondrial"/>
    <property type="match status" value="1"/>
</dbReference>
<dbReference type="GO" id="GO:0003676">
    <property type="term" value="F:nucleic acid binding"/>
    <property type="evidence" value="ECO:0007669"/>
    <property type="project" value="InterPro"/>
</dbReference>
<gene>
    <name evidence="4" type="ORF">HPHI1048_LOCUS19965</name>
</gene>
<protein>
    <recommendedName>
        <fullName evidence="5">mTERF domain-containing protein, mitochondrial</fullName>
    </recommendedName>
</protein>
<organism evidence="4">
    <name type="scientific">Hanusia phi</name>
    <dbReference type="NCBI Taxonomy" id="3032"/>
    <lineage>
        <taxon>Eukaryota</taxon>
        <taxon>Cryptophyceae</taxon>
        <taxon>Pyrenomonadales</taxon>
        <taxon>Geminigeraceae</taxon>
        <taxon>Hanusia</taxon>
    </lineage>
</organism>
<keyword evidence="2" id="KW-0809">Transit peptide</keyword>
<dbReference type="PANTHER" id="PTHR13068:SF151">
    <property type="entry name" value="TRANSCRIPTION TERMINATION FACTOR MTERF9, CHLOROPLASTIC"/>
    <property type="match status" value="1"/>
</dbReference>
<dbReference type="InterPro" id="IPR038538">
    <property type="entry name" value="MTERF_sf"/>
</dbReference>
<evidence type="ECO:0000313" key="4">
    <source>
        <dbReference type="EMBL" id="CAD8501587.1"/>
    </source>
</evidence>
<dbReference type="Pfam" id="PF02536">
    <property type="entry name" value="mTERF"/>
    <property type="match status" value="1"/>
</dbReference>
<proteinExistence type="inferred from homology"/>
<comment type="similarity">
    <text evidence="1">Belongs to the mTERF family.</text>
</comment>
<feature type="chain" id="PRO_5031192857" description="mTERF domain-containing protein, mitochondrial" evidence="3">
    <location>
        <begin position="17"/>
        <end position="485"/>
    </location>
</feature>
<reference evidence="4" key="1">
    <citation type="submission" date="2021-01" db="EMBL/GenBank/DDBJ databases">
        <authorList>
            <person name="Corre E."/>
            <person name="Pelletier E."/>
            <person name="Niang G."/>
            <person name="Scheremetjew M."/>
            <person name="Finn R."/>
            <person name="Kale V."/>
            <person name="Holt S."/>
            <person name="Cochrane G."/>
            <person name="Meng A."/>
            <person name="Brown T."/>
            <person name="Cohen L."/>
        </authorList>
    </citation>
    <scope>NUCLEOTIDE SEQUENCE</scope>
    <source>
        <strain evidence="4">CCMP325</strain>
    </source>
</reference>
<feature type="signal peptide" evidence="3">
    <location>
        <begin position="1"/>
        <end position="16"/>
    </location>
</feature>
<evidence type="ECO:0000256" key="3">
    <source>
        <dbReference type="SAM" id="SignalP"/>
    </source>
</evidence>
<dbReference type="SMART" id="SM00733">
    <property type="entry name" value="Mterf"/>
    <property type="match status" value="8"/>
</dbReference>
<sequence length="485" mass="55925">MVLHAVLCLSLQGVGSFTPSPFFQGRPMDGQGGGRVLLLPPPPPIFPHALRDKVWVTWSVSCKQSGKADIQTKWTEEGDLFGLVNMSKLMYCKPFPSHVGPPKIESVRQSVEFLVKEVGLPPSQATKALSSCPQLLAINVSRQRDKLLFLREEIGFSDDVIIKVVSRFPHILKYNVQRNMRPTLTFISTSLDFSDDEIRSVLERQPGVLQLRVDDNLHPKVFFMVQELGLRRDDLKKILLVNPMILTLSLENYIRPKMEFLKNEFDLEPMDVAKILKLHPPFLTYTQESIRNTFAYLAGFGVMQADIRRAMRHCPQIFGLRSARLQENIDFLREQVFLTPPQLTQVICSYPRILTYKVEPKIRAKLSYLTEELDLSPQELVQEILHFPQLLGYSLDKRLRNRIQHLQRCGIAVILRARKERSPGRERRKAITLKSAMTPSDSIFFSRYKEKDTLHWLAYGTIRYDPYGVEKDEEDKFSIDLTDFH</sequence>
<dbReference type="AlphaFoldDB" id="A0A7S0F3L3"/>
<dbReference type="InterPro" id="IPR003690">
    <property type="entry name" value="MTERF"/>
</dbReference>